<dbReference type="PANTHER" id="PTHR10196">
    <property type="entry name" value="SUGAR KINASE"/>
    <property type="match status" value="1"/>
</dbReference>
<accession>A0ABP6ZJG9</accession>
<dbReference type="EMBL" id="BAABAB010000007">
    <property type="protein sequence ID" value="GAA3611635.1"/>
    <property type="molecule type" value="Genomic_DNA"/>
</dbReference>
<comment type="caution">
    <text evidence="10">The sequence shown here is derived from an EMBL/GenBank/DDBJ whole genome shotgun (WGS) entry which is preliminary data.</text>
</comment>
<dbReference type="PROSITE" id="PS00445">
    <property type="entry name" value="FGGY_KINASES_2"/>
    <property type="match status" value="1"/>
</dbReference>
<evidence type="ECO:0000256" key="5">
    <source>
        <dbReference type="ARBA" id="ARBA00022840"/>
    </source>
</evidence>
<dbReference type="GO" id="GO:0016301">
    <property type="term" value="F:kinase activity"/>
    <property type="evidence" value="ECO:0007669"/>
    <property type="project" value="UniProtKB-KW"/>
</dbReference>
<dbReference type="SUPFAM" id="SSF53067">
    <property type="entry name" value="Actin-like ATPase domain"/>
    <property type="match status" value="2"/>
</dbReference>
<sequence>MQTTRAVLAIDQGTTNSKAVLVSADGSVLGVGSAGVRVDNPAPGWVQQDAEQIWASVLAAVADAGTAAGGSVAAVALSTQRESVLAWRRSSGDPIGPLLGWQDRRTADWCTEVLGAEPDAERVVAAGTGLRIDPMFSAPKLRWLLDHRPADVPLDDVCVGTVDAWLIWRLTGGHVHATDAGNASRTLLYDVGALAWSGELCRIFGVPGSVLPRACRSDAGFGTTLGVPGVADGTPVAAVLADSHAALLGQGGESPGLVKATYGTGTSVMTPVAGYRPARTDVPLTLAWLTDAPCYALEGNILSSGAALDWTARLLGQDSVGDLLELAQSVPDAGGVQLLPAFTGLGAPHWDRAVRASLTGITQATAPAHVARAAVDAVAQQICDIVDVIAADGTPVRVLRADGGATRSSLLMQTQADLLGVTVEVADVAEVSAVGAAKLAWRSLGAGASWRQAPPARTYTPGIGPDVRAERRQEWRMNLDAARRSADRP</sequence>
<dbReference type="PANTHER" id="PTHR10196:SF69">
    <property type="entry name" value="GLYCEROL KINASE"/>
    <property type="match status" value="1"/>
</dbReference>
<keyword evidence="2 7" id="KW-0808">Transferase</keyword>
<keyword evidence="11" id="KW-1185">Reference proteome</keyword>
<dbReference type="Proteomes" id="UP001501490">
    <property type="component" value="Unassembled WGS sequence"/>
</dbReference>
<dbReference type="Pfam" id="PF00370">
    <property type="entry name" value="FGGY_N"/>
    <property type="match status" value="1"/>
</dbReference>
<dbReference type="InterPro" id="IPR018484">
    <property type="entry name" value="FGGY_N"/>
</dbReference>
<evidence type="ECO:0000256" key="1">
    <source>
        <dbReference type="ARBA" id="ARBA00009156"/>
    </source>
</evidence>
<feature type="domain" description="Carbohydrate kinase FGGY N-terminal" evidence="8">
    <location>
        <begin position="7"/>
        <end position="249"/>
    </location>
</feature>
<protein>
    <recommendedName>
        <fullName evidence="6">ATP:glycerol 3-phosphotransferase</fullName>
    </recommendedName>
</protein>
<evidence type="ECO:0000256" key="2">
    <source>
        <dbReference type="ARBA" id="ARBA00022679"/>
    </source>
</evidence>
<proteinExistence type="inferred from homology"/>
<comment type="similarity">
    <text evidence="1 7">Belongs to the FGGY kinase family.</text>
</comment>
<evidence type="ECO:0000256" key="6">
    <source>
        <dbReference type="ARBA" id="ARBA00043149"/>
    </source>
</evidence>
<evidence type="ECO:0000256" key="4">
    <source>
        <dbReference type="ARBA" id="ARBA00022777"/>
    </source>
</evidence>
<organism evidence="10 11">
    <name type="scientific">Microlunatus ginsengisoli</name>
    <dbReference type="NCBI Taxonomy" id="363863"/>
    <lineage>
        <taxon>Bacteria</taxon>
        <taxon>Bacillati</taxon>
        <taxon>Actinomycetota</taxon>
        <taxon>Actinomycetes</taxon>
        <taxon>Propionibacteriales</taxon>
        <taxon>Propionibacteriaceae</taxon>
        <taxon>Microlunatus</taxon>
    </lineage>
</organism>
<dbReference type="InterPro" id="IPR043129">
    <property type="entry name" value="ATPase_NBD"/>
</dbReference>
<keyword evidence="3" id="KW-0547">Nucleotide-binding</keyword>
<evidence type="ECO:0000259" key="9">
    <source>
        <dbReference type="Pfam" id="PF02782"/>
    </source>
</evidence>
<feature type="domain" description="Carbohydrate kinase FGGY C-terminal" evidence="9">
    <location>
        <begin position="259"/>
        <end position="442"/>
    </location>
</feature>
<dbReference type="Pfam" id="PF02782">
    <property type="entry name" value="FGGY_C"/>
    <property type="match status" value="1"/>
</dbReference>
<dbReference type="PROSITE" id="PS00933">
    <property type="entry name" value="FGGY_KINASES_1"/>
    <property type="match status" value="1"/>
</dbReference>
<evidence type="ECO:0000256" key="3">
    <source>
        <dbReference type="ARBA" id="ARBA00022741"/>
    </source>
</evidence>
<dbReference type="InterPro" id="IPR018485">
    <property type="entry name" value="FGGY_C"/>
</dbReference>
<dbReference type="RefSeq" id="WP_344802323.1">
    <property type="nucleotide sequence ID" value="NZ_BAABAB010000007.1"/>
</dbReference>
<name>A0ABP6ZJG9_9ACTN</name>
<evidence type="ECO:0000256" key="7">
    <source>
        <dbReference type="RuleBase" id="RU003733"/>
    </source>
</evidence>
<evidence type="ECO:0000313" key="10">
    <source>
        <dbReference type="EMBL" id="GAA3611635.1"/>
    </source>
</evidence>
<keyword evidence="5" id="KW-0067">ATP-binding</keyword>
<dbReference type="PIRSF" id="PIRSF000538">
    <property type="entry name" value="GlpK"/>
    <property type="match status" value="1"/>
</dbReference>
<dbReference type="Gene3D" id="3.30.420.40">
    <property type="match status" value="2"/>
</dbReference>
<gene>
    <name evidence="10" type="ORF">GCM10022236_11740</name>
</gene>
<reference evidence="11" key="1">
    <citation type="journal article" date="2019" name="Int. J. Syst. Evol. Microbiol.">
        <title>The Global Catalogue of Microorganisms (GCM) 10K type strain sequencing project: providing services to taxonomists for standard genome sequencing and annotation.</title>
        <authorList>
            <consortium name="The Broad Institute Genomics Platform"/>
            <consortium name="The Broad Institute Genome Sequencing Center for Infectious Disease"/>
            <person name="Wu L."/>
            <person name="Ma J."/>
        </authorList>
    </citation>
    <scope>NUCLEOTIDE SEQUENCE [LARGE SCALE GENOMIC DNA]</scope>
    <source>
        <strain evidence="11">JCM 16929</strain>
    </source>
</reference>
<keyword evidence="4 7" id="KW-0418">Kinase</keyword>
<dbReference type="InterPro" id="IPR000577">
    <property type="entry name" value="Carb_kinase_FGGY"/>
</dbReference>
<dbReference type="InterPro" id="IPR018483">
    <property type="entry name" value="Carb_kinase_FGGY_CS"/>
</dbReference>
<evidence type="ECO:0000259" key="8">
    <source>
        <dbReference type="Pfam" id="PF00370"/>
    </source>
</evidence>
<evidence type="ECO:0000313" key="11">
    <source>
        <dbReference type="Proteomes" id="UP001501490"/>
    </source>
</evidence>